<dbReference type="KEGG" id="htq:FRZ44_03080"/>
<organism evidence="7 8">
    <name type="scientific">Hypericibacter terrae</name>
    <dbReference type="NCBI Taxonomy" id="2602015"/>
    <lineage>
        <taxon>Bacteria</taxon>
        <taxon>Pseudomonadati</taxon>
        <taxon>Pseudomonadota</taxon>
        <taxon>Alphaproteobacteria</taxon>
        <taxon>Rhodospirillales</taxon>
        <taxon>Dongiaceae</taxon>
        <taxon>Hypericibacter</taxon>
    </lineage>
</organism>
<feature type="domain" description="Heparinase II/III-like C-terminal" evidence="5">
    <location>
        <begin position="407"/>
        <end position="650"/>
    </location>
</feature>
<comment type="subcellular location">
    <subcellularLocation>
        <location evidence="1">Periplasm</location>
    </subcellularLocation>
</comment>
<keyword evidence="8" id="KW-1185">Reference proteome</keyword>
<dbReference type="GO" id="GO:0042597">
    <property type="term" value="C:periplasmic space"/>
    <property type="evidence" value="ECO:0007669"/>
    <property type="project" value="UniProtKB-SubCell"/>
</dbReference>
<dbReference type="InterPro" id="IPR008929">
    <property type="entry name" value="Chondroitin_lyas"/>
</dbReference>
<evidence type="ECO:0000256" key="2">
    <source>
        <dbReference type="ARBA" id="ARBA00022729"/>
    </source>
</evidence>
<proteinExistence type="predicted"/>
<keyword evidence="3" id="KW-0574">Periplasm</keyword>
<dbReference type="InterPro" id="IPR031680">
    <property type="entry name" value="Hepar_II_III_N"/>
</dbReference>
<dbReference type="Proteomes" id="UP000326202">
    <property type="component" value="Chromosome"/>
</dbReference>
<evidence type="ECO:0000256" key="4">
    <source>
        <dbReference type="ARBA" id="ARBA00023239"/>
    </source>
</evidence>
<keyword evidence="4" id="KW-0456">Lyase</keyword>
<dbReference type="AlphaFoldDB" id="A0A5J6MCH2"/>
<feature type="domain" description="Heparin-sulfate lyase N-terminal" evidence="6">
    <location>
        <begin position="115"/>
        <end position="307"/>
    </location>
</feature>
<dbReference type="PANTHER" id="PTHR39210">
    <property type="entry name" value="HEPARIN-SULFATE LYASE"/>
    <property type="match status" value="1"/>
</dbReference>
<reference evidence="7 8" key="1">
    <citation type="submission" date="2019-08" db="EMBL/GenBank/DDBJ databases">
        <title>Hyperibacter terrae gen. nov., sp. nov. and Hyperibacter viscosus sp. nov., two new members in the family Rhodospirillaceae isolated from the rhizosphere of Hypericum perforatum.</title>
        <authorList>
            <person name="Noviana Z."/>
        </authorList>
    </citation>
    <scope>NUCLEOTIDE SEQUENCE [LARGE SCALE GENOMIC DNA]</scope>
    <source>
        <strain evidence="7 8">R5913</strain>
    </source>
</reference>
<dbReference type="EMBL" id="CP042906">
    <property type="protein sequence ID" value="QEX15028.1"/>
    <property type="molecule type" value="Genomic_DNA"/>
</dbReference>
<dbReference type="OrthoDB" id="9763014at2"/>
<dbReference type="Pfam" id="PF07940">
    <property type="entry name" value="Hepar_II_III_C"/>
    <property type="match status" value="1"/>
</dbReference>
<dbReference type="PANTHER" id="PTHR39210:SF1">
    <property type="entry name" value="HEPARIN-SULFATE LYASE"/>
    <property type="match status" value="1"/>
</dbReference>
<name>A0A5J6MCH2_9PROT</name>
<dbReference type="SUPFAM" id="SSF48230">
    <property type="entry name" value="Chondroitin AC/alginate lyase"/>
    <property type="match status" value="1"/>
</dbReference>
<dbReference type="Gene3D" id="2.70.98.70">
    <property type="match status" value="1"/>
</dbReference>
<evidence type="ECO:0000256" key="1">
    <source>
        <dbReference type="ARBA" id="ARBA00004418"/>
    </source>
</evidence>
<dbReference type="Gene3D" id="1.50.10.100">
    <property type="entry name" value="Chondroitin AC/alginate lyase"/>
    <property type="match status" value="1"/>
</dbReference>
<dbReference type="RefSeq" id="WP_151175523.1">
    <property type="nucleotide sequence ID" value="NZ_CP042906.1"/>
</dbReference>
<keyword evidence="2" id="KW-0732">Signal</keyword>
<evidence type="ECO:0000313" key="8">
    <source>
        <dbReference type="Proteomes" id="UP000326202"/>
    </source>
</evidence>
<dbReference type="InterPro" id="IPR012480">
    <property type="entry name" value="Hepar_II_III_C"/>
</dbReference>
<dbReference type="Pfam" id="PF16889">
    <property type="entry name" value="Hepar_II_III_N"/>
    <property type="match status" value="1"/>
</dbReference>
<evidence type="ECO:0000313" key="7">
    <source>
        <dbReference type="EMBL" id="QEX15028.1"/>
    </source>
</evidence>
<gene>
    <name evidence="7" type="ORF">FRZ44_03080</name>
</gene>
<evidence type="ECO:0000256" key="3">
    <source>
        <dbReference type="ARBA" id="ARBA00022764"/>
    </source>
</evidence>
<evidence type="ECO:0000259" key="5">
    <source>
        <dbReference type="Pfam" id="PF07940"/>
    </source>
</evidence>
<protein>
    <submittedName>
        <fullName evidence="7">Uncharacterized protein</fullName>
    </submittedName>
</protein>
<evidence type="ECO:0000259" key="6">
    <source>
        <dbReference type="Pfam" id="PF16889"/>
    </source>
</evidence>
<accession>A0A5J6MCH2</accession>
<sequence>MNLAWYAARLRRMSALEIVLRASDAARKASWRSRRKAGSRLSLFPRILGPVIFATPLSRLPAIAADDPSTLALVAAADRIMDGHWDVFGRARSDMAPVPDWFGDGSSDFSASRNEYGFDVDWRQGAPDRDVKRIWELSRHHHLTLLAAAYTLTGETRYAERVGMQLQSWWDANPVLSGIHWTMGIEVGMRLIAWVWIRRLLQSWSEAPALFERNPIFLRQLYSHQLYLARFRSHGSSANNHLLAETVGLFAASCAFRGFAQTDRWRAKALARLRREIPRQTFADGSNRELATDYHLFVLELTVTAMLEGYAAGFPLGRDVWVAAQSMTDALAGWVDREGRPPRQGDSDDCTALLLDAPEQPRADSLLASGAALFTAAPWWPTPRRAGLRAAFWAALAPDALPLSPRPTTRPALFPQSGIAILRGETRLGDEIWCRCDHGPHGLEPLAAHAHADALSIELRVGGVEILADPGTGCYQSEPAWRNYFRSTLAHNALELDGQDQSVAGGMFFWQKPARSRLIAATGLDSGPVAELRATHDGYRRLPSRASHERSVTLDRAEPGLAVTDRLDLARRGRCRLAFHFGPAVEISLEGTVARLRWPAGAIARSASMSLPEGLAWSLARGSVEPPLGWYSAGFGRREPAWTLLGEGNVEGHVEFETRIAFDRDPTAGTAAIASAMTGRLASSSSHR</sequence>
<dbReference type="GO" id="GO:0016829">
    <property type="term" value="F:lyase activity"/>
    <property type="evidence" value="ECO:0007669"/>
    <property type="project" value="UniProtKB-KW"/>
</dbReference>